<dbReference type="PANTHER" id="PTHR31793:SF27">
    <property type="entry name" value="NOVEL THIOESTERASE SUPERFAMILY DOMAIN AND SAPOSIN A-TYPE DOMAIN CONTAINING PROTEIN (0610012H03RIK)"/>
    <property type="match status" value="1"/>
</dbReference>
<evidence type="ECO:0000313" key="3">
    <source>
        <dbReference type="EMBL" id="TLD70779.1"/>
    </source>
</evidence>
<dbReference type="SUPFAM" id="SSF54637">
    <property type="entry name" value="Thioesterase/thiol ester dehydrase-isomerase"/>
    <property type="match status" value="1"/>
</dbReference>
<dbReference type="PANTHER" id="PTHR31793">
    <property type="entry name" value="4-HYDROXYBENZOYL-COA THIOESTERASE FAMILY MEMBER"/>
    <property type="match status" value="1"/>
</dbReference>
<evidence type="ECO:0000256" key="2">
    <source>
        <dbReference type="ARBA" id="ARBA00022801"/>
    </source>
</evidence>
<dbReference type="EMBL" id="VAUV01000007">
    <property type="protein sequence ID" value="TLD70779.1"/>
    <property type="molecule type" value="Genomic_DNA"/>
</dbReference>
<dbReference type="PIRSF" id="PIRSF003230">
    <property type="entry name" value="YbgC"/>
    <property type="match status" value="1"/>
</dbReference>
<sequence length="153" mass="18035">MAHRFIYTDRVQFADTDMAGIMHFANFFRFVERAEHAFFRSVDLSIVERREDLPDEERVGWPRVHASCDYHAPLIFDDEVQVEIIIEEVRSKSLRYLFRVRKQDGSLCAQGHMAVVCVRKDRETRKMRAVDIPERIYSKIEAAPPEVLKRPLP</sequence>
<dbReference type="Pfam" id="PF13279">
    <property type="entry name" value="4HBT_2"/>
    <property type="match status" value="1"/>
</dbReference>
<dbReference type="InterPro" id="IPR029069">
    <property type="entry name" value="HotDog_dom_sf"/>
</dbReference>
<dbReference type="CDD" id="cd00586">
    <property type="entry name" value="4HBT"/>
    <property type="match status" value="1"/>
</dbReference>
<name>A0A5R8KGQ1_9BACT</name>
<dbReference type="OrthoDB" id="21822at2"/>
<dbReference type="GO" id="GO:0047617">
    <property type="term" value="F:fatty acyl-CoA hydrolase activity"/>
    <property type="evidence" value="ECO:0007669"/>
    <property type="project" value="TreeGrafter"/>
</dbReference>
<accession>A0A5R8KGQ1</accession>
<dbReference type="InterPro" id="IPR006684">
    <property type="entry name" value="YbgC/YbaW"/>
</dbReference>
<protein>
    <submittedName>
        <fullName evidence="3">Acyl-CoA thioesterase</fullName>
    </submittedName>
</protein>
<reference evidence="3 4" key="1">
    <citation type="submission" date="2019-05" db="EMBL/GenBank/DDBJ databases">
        <title>Verrucobacter flavum gen. nov., sp. nov. a new member of the family Verrucomicrobiaceae.</title>
        <authorList>
            <person name="Szuroczki S."/>
            <person name="Abbaszade G."/>
            <person name="Szabo A."/>
            <person name="Felfoldi T."/>
            <person name="Schumann P."/>
            <person name="Boka K."/>
            <person name="Keki Z."/>
            <person name="Toumi M."/>
            <person name="Toth E."/>
        </authorList>
    </citation>
    <scope>NUCLEOTIDE SEQUENCE [LARGE SCALE GENOMIC DNA]</scope>
    <source>
        <strain evidence="3 4">MG-N-17</strain>
    </source>
</reference>
<comment type="caution">
    <text evidence="3">The sequence shown here is derived from an EMBL/GenBank/DDBJ whole genome shotgun (WGS) entry which is preliminary data.</text>
</comment>
<evidence type="ECO:0000256" key="1">
    <source>
        <dbReference type="ARBA" id="ARBA00005953"/>
    </source>
</evidence>
<dbReference type="Gene3D" id="3.10.129.10">
    <property type="entry name" value="Hotdog Thioesterase"/>
    <property type="match status" value="1"/>
</dbReference>
<organism evidence="3 4">
    <name type="scientific">Phragmitibacter flavus</name>
    <dbReference type="NCBI Taxonomy" id="2576071"/>
    <lineage>
        <taxon>Bacteria</taxon>
        <taxon>Pseudomonadati</taxon>
        <taxon>Verrucomicrobiota</taxon>
        <taxon>Verrucomicrobiia</taxon>
        <taxon>Verrucomicrobiales</taxon>
        <taxon>Verrucomicrobiaceae</taxon>
        <taxon>Phragmitibacter</taxon>
    </lineage>
</organism>
<dbReference type="RefSeq" id="WP_138086250.1">
    <property type="nucleotide sequence ID" value="NZ_VAUV01000007.1"/>
</dbReference>
<keyword evidence="4" id="KW-1185">Reference proteome</keyword>
<evidence type="ECO:0000313" key="4">
    <source>
        <dbReference type="Proteomes" id="UP000306196"/>
    </source>
</evidence>
<dbReference type="AlphaFoldDB" id="A0A5R8KGQ1"/>
<dbReference type="Proteomes" id="UP000306196">
    <property type="component" value="Unassembled WGS sequence"/>
</dbReference>
<keyword evidence="2" id="KW-0378">Hydrolase</keyword>
<gene>
    <name evidence="3" type="ORF">FEM03_10745</name>
</gene>
<proteinExistence type="inferred from homology"/>
<comment type="similarity">
    <text evidence="1">Belongs to the 4-hydroxybenzoyl-CoA thioesterase family.</text>
</comment>
<dbReference type="InterPro" id="IPR050563">
    <property type="entry name" value="4-hydroxybenzoyl-CoA_TE"/>
</dbReference>